<accession>A0AAV9HRJ7</accession>
<dbReference type="PANTHER" id="PTHR43662">
    <property type="match status" value="1"/>
</dbReference>
<proteinExistence type="predicted"/>
<dbReference type="Pfam" id="PF09362">
    <property type="entry name" value="DUF1996"/>
    <property type="match status" value="1"/>
</dbReference>
<reference evidence="3" key="1">
    <citation type="journal article" date="2023" name="Mol. Phylogenet. Evol.">
        <title>Genome-scale phylogeny and comparative genomics of the fungal order Sordariales.</title>
        <authorList>
            <person name="Hensen N."/>
            <person name="Bonometti L."/>
            <person name="Westerberg I."/>
            <person name="Brannstrom I.O."/>
            <person name="Guillou S."/>
            <person name="Cros-Aarteil S."/>
            <person name="Calhoun S."/>
            <person name="Haridas S."/>
            <person name="Kuo A."/>
            <person name="Mondo S."/>
            <person name="Pangilinan J."/>
            <person name="Riley R."/>
            <person name="LaButti K."/>
            <person name="Andreopoulos B."/>
            <person name="Lipzen A."/>
            <person name="Chen C."/>
            <person name="Yan M."/>
            <person name="Daum C."/>
            <person name="Ng V."/>
            <person name="Clum A."/>
            <person name="Steindorff A."/>
            <person name="Ohm R.A."/>
            <person name="Martin F."/>
            <person name="Silar P."/>
            <person name="Natvig D.O."/>
            <person name="Lalanne C."/>
            <person name="Gautier V."/>
            <person name="Ament-Velasquez S.L."/>
            <person name="Kruys A."/>
            <person name="Hutchinson M.I."/>
            <person name="Powell A.J."/>
            <person name="Barry K."/>
            <person name="Miller A.N."/>
            <person name="Grigoriev I.V."/>
            <person name="Debuchy R."/>
            <person name="Gladieux P."/>
            <person name="Hiltunen Thoren M."/>
            <person name="Johannesson H."/>
        </authorList>
    </citation>
    <scope>NUCLEOTIDE SEQUENCE</scope>
    <source>
        <strain evidence="3">PSN324</strain>
    </source>
</reference>
<dbReference type="EMBL" id="MU864958">
    <property type="protein sequence ID" value="KAK4463517.1"/>
    <property type="molecule type" value="Genomic_DNA"/>
</dbReference>
<gene>
    <name evidence="3" type="ORF">QBC42DRAFT_173405</name>
</gene>
<dbReference type="Proteomes" id="UP001321749">
    <property type="component" value="Unassembled WGS sequence"/>
</dbReference>
<dbReference type="InterPro" id="IPR018535">
    <property type="entry name" value="DUF1996"/>
</dbReference>
<keyword evidence="4" id="KW-1185">Reference proteome</keyword>
<feature type="chain" id="PRO_5043328568" description="DUF1996 domain-containing protein" evidence="1">
    <location>
        <begin position="21"/>
        <end position="348"/>
    </location>
</feature>
<evidence type="ECO:0000313" key="4">
    <source>
        <dbReference type="Proteomes" id="UP001321749"/>
    </source>
</evidence>
<protein>
    <recommendedName>
        <fullName evidence="2">DUF1996 domain-containing protein</fullName>
    </recommendedName>
</protein>
<dbReference type="AlphaFoldDB" id="A0AAV9HRJ7"/>
<feature type="signal peptide" evidence="1">
    <location>
        <begin position="1"/>
        <end position="20"/>
    </location>
</feature>
<comment type="caution">
    <text evidence="3">The sequence shown here is derived from an EMBL/GenBank/DDBJ whole genome shotgun (WGS) entry which is preliminary data.</text>
</comment>
<keyword evidence="1" id="KW-0732">Signal</keyword>
<name>A0AAV9HRJ7_9PEZI</name>
<dbReference type="PANTHER" id="PTHR43662:SF13">
    <property type="entry name" value="DUF1996 DOMAIN-CONTAINING PROTEIN"/>
    <property type="match status" value="1"/>
</dbReference>
<evidence type="ECO:0000313" key="3">
    <source>
        <dbReference type="EMBL" id="KAK4463517.1"/>
    </source>
</evidence>
<evidence type="ECO:0000259" key="2">
    <source>
        <dbReference type="Pfam" id="PF09362"/>
    </source>
</evidence>
<reference evidence="3" key="2">
    <citation type="submission" date="2023-06" db="EMBL/GenBank/DDBJ databases">
        <authorList>
            <consortium name="Lawrence Berkeley National Laboratory"/>
            <person name="Mondo S.J."/>
            <person name="Hensen N."/>
            <person name="Bonometti L."/>
            <person name="Westerberg I."/>
            <person name="Brannstrom I.O."/>
            <person name="Guillou S."/>
            <person name="Cros-Aarteil S."/>
            <person name="Calhoun S."/>
            <person name="Haridas S."/>
            <person name="Kuo A."/>
            <person name="Pangilinan J."/>
            <person name="Riley R."/>
            <person name="Labutti K."/>
            <person name="Andreopoulos B."/>
            <person name="Lipzen A."/>
            <person name="Chen C."/>
            <person name="Yanf M."/>
            <person name="Daum C."/>
            <person name="Ng V."/>
            <person name="Clum A."/>
            <person name="Steindorff A."/>
            <person name="Ohm R."/>
            <person name="Martin F."/>
            <person name="Silar P."/>
            <person name="Natvig D."/>
            <person name="Lalanne C."/>
            <person name="Gautier V."/>
            <person name="Ament-Velasquez S.L."/>
            <person name="Kruys A."/>
            <person name="Hutchinson M.I."/>
            <person name="Powell A.J."/>
            <person name="Barry K."/>
            <person name="Miller A.N."/>
            <person name="Grigoriev I.V."/>
            <person name="Debuchy R."/>
            <person name="Gladieux P."/>
            <person name="Thoren M.H."/>
            <person name="Johannesson H."/>
        </authorList>
    </citation>
    <scope>NUCLEOTIDE SEQUENCE</scope>
    <source>
        <strain evidence="3">PSN324</strain>
    </source>
</reference>
<feature type="domain" description="DUF1996" evidence="2">
    <location>
        <begin position="41"/>
        <end position="294"/>
    </location>
</feature>
<sequence length="348" mass="38533">MGLKTSVGWIAFGLVGLAASQLKSESGLKLSCSGLVVDRIDPIASPGVIGSSHLHQIVGGNSFNATMDPQDDPAARSTCTTCTLTDDLSNYWTAVMYFRSREGKYKRVRQLGALFNEQARDGGVTVYYFPHPKHTSNMTAFPRGFRMRNGDPKIRDALSNQKYEIHYTCLQADDTRFNEKYISRDFPKVPCPAGVLTTYYFPPCWDGVNLDSRDHYSHVAWPAEGLSSFRWGNHSDCPATHPVKVPMLVMEIRWDTREFAPVYEAWPEDGGQPFVWSFGDGTGYGNHADYLFGWKGDSLQNAFTKCDVANCGLPKQDIADANECGMKAVVGEKVNGWLDSLPGGVEVD</sequence>
<organism evidence="3 4">
    <name type="scientific">Cladorrhinum samala</name>
    <dbReference type="NCBI Taxonomy" id="585594"/>
    <lineage>
        <taxon>Eukaryota</taxon>
        <taxon>Fungi</taxon>
        <taxon>Dikarya</taxon>
        <taxon>Ascomycota</taxon>
        <taxon>Pezizomycotina</taxon>
        <taxon>Sordariomycetes</taxon>
        <taxon>Sordariomycetidae</taxon>
        <taxon>Sordariales</taxon>
        <taxon>Podosporaceae</taxon>
        <taxon>Cladorrhinum</taxon>
    </lineage>
</organism>
<evidence type="ECO:0000256" key="1">
    <source>
        <dbReference type="SAM" id="SignalP"/>
    </source>
</evidence>